<keyword evidence="2" id="KW-0963">Cytoplasm</keyword>
<dbReference type="PANTHER" id="PTHR21637">
    <property type="entry name" value="BTB/POZ DOMAIN-CONTAINING PROTEIN 10-RELATED"/>
    <property type="match status" value="1"/>
</dbReference>
<organism evidence="5 6">
    <name type="scientific">Triplophysa rosa</name>
    <name type="common">Cave loach</name>
    <dbReference type="NCBI Taxonomy" id="992332"/>
    <lineage>
        <taxon>Eukaryota</taxon>
        <taxon>Metazoa</taxon>
        <taxon>Chordata</taxon>
        <taxon>Craniata</taxon>
        <taxon>Vertebrata</taxon>
        <taxon>Euteleostomi</taxon>
        <taxon>Actinopterygii</taxon>
        <taxon>Neopterygii</taxon>
        <taxon>Teleostei</taxon>
        <taxon>Ostariophysi</taxon>
        <taxon>Cypriniformes</taxon>
        <taxon>Nemacheilidae</taxon>
        <taxon>Triplophysa</taxon>
    </lineage>
</organism>
<dbReference type="GO" id="GO:0005737">
    <property type="term" value="C:cytoplasm"/>
    <property type="evidence" value="ECO:0007669"/>
    <property type="project" value="UniProtKB-SubCell"/>
</dbReference>
<feature type="domain" description="BTB" evidence="4">
    <location>
        <begin position="163"/>
        <end position="268"/>
    </location>
</feature>
<dbReference type="PANTHER" id="PTHR21637:SF5">
    <property type="entry name" value="BTB_POZ DOMAIN-CONTAINING PROTEIN 10"/>
    <property type="match status" value="1"/>
</dbReference>
<dbReference type="SMART" id="SM00225">
    <property type="entry name" value="BTB"/>
    <property type="match status" value="1"/>
</dbReference>
<comment type="subcellular location">
    <subcellularLocation>
        <location evidence="1">Cytoplasm</location>
    </subcellularLocation>
</comment>
<dbReference type="Proteomes" id="UP001059041">
    <property type="component" value="Linkage Group LG3"/>
</dbReference>
<dbReference type="InterPro" id="IPR011333">
    <property type="entry name" value="SKP1/BTB/POZ_sf"/>
</dbReference>
<dbReference type="InterPro" id="IPR039886">
    <property type="entry name" value="BTBD10/KCTD20"/>
</dbReference>
<feature type="compositionally biased region" description="Polar residues" evidence="3">
    <location>
        <begin position="112"/>
        <end position="124"/>
    </location>
</feature>
<evidence type="ECO:0000313" key="6">
    <source>
        <dbReference type="Proteomes" id="UP001059041"/>
    </source>
</evidence>
<dbReference type="SUPFAM" id="SSF54695">
    <property type="entry name" value="POZ domain"/>
    <property type="match status" value="1"/>
</dbReference>
<feature type="compositionally biased region" description="Basic and acidic residues" evidence="3">
    <location>
        <begin position="64"/>
        <end position="86"/>
    </location>
</feature>
<proteinExistence type="predicted"/>
<gene>
    <name evidence="5" type="ORF">IRJ41_022317</name>
</gene>
<keyword evidence="6" id="KW-1185">Reference proteome</keyword>
<dbReference type="GO" id="GO:0042327">
    <property type="term" value="P:positive regulation of phosphorylation"/>
    <property type="evidence" value="ECO:0007669"/>
    <property type="project" value="TreeGrafter"/>
</dbReference>
<accession>A0A9W7X1I9</accession>
<evidence type="ECO:0000259" key="4">
    <source>
        <dbReference type="SMART" id="SM00225"/>
    </source>
</evidence>
<dbReference type="InterPro" id="IPR039885">
    <property type="entry name" value="BTBD10/KCTD20_BTB/POZ"/>
</dbReference>
<dbReference type="Gene3D" id="3.30.710.10">
    <property type="entry name" value="Potassium Channel Kv1.1, Chain A"/>
    <property type="match status" value="1"/>
</dbReference>
<reference evidence="5" key="1">
    <citation type="submission" date="2021-02" db="EMBL/GenBank/DDBJ databases">
        <title>Comparative genomics reveals that relaxation of natural selection precedes convergent phenotypic evolution of cavefish.</title>
        <authorList>
            <person name="Peng Z."/>
        </authorList>
    </citation>
    <scope>NUCLEOTIDE SEQUENCE</scope>
    <source>
        <tissue evidence="5">Muscle</tissue>
    </source>
</reference>
<name>A0A9W7X1I9_TRIRA</name>
<dbReference type="EMBL" id="JAFHDT010000003">
    <property type="protein sequence ID" value="KAI7812043.1"/>
    <property type="molecule type" value="Genomic_DNA"/>
</dbReference>
<protein>
    <submittedName>
        <fullName evidence="5">BTB POZ domain containing 10a</fullName>
    </submittedName>
</protein>
<comment type="caution">
    <text evidence="5">The sequence shown here is derived from an EMBL/GenBank/DDBJ whole genome shotgun (WGS) entry which is preliminary data.</text>
</comment>
<dbReference type="FunFam" id="3.30.710.10:FF:000017">
    <property type="entry name" value="BTB/POZ domain-containing protein 10 isoform X1"/>
    <property type="match status" value="1"/>
</dbReference>
<evidence type="ECO:0000256" key="1">
    <source>
        <dbReference type="ARBA" id="ARBA00004496"/>
    </source>
</evidence>
<evidence type="ECO:0000313" key="5">
    <source>
        <dbReference type="EMBL" id="KAI7812043.1"/>
    </source>
</evidence>
<sequence>MPEDAKSAGKPSVYEEVRVLCAFIHQLFPCCFVFKRSGGQPPGAQLEGELATMSLHGASGGGPLEHHKERRRSGDRSRDSSHERGEGQLTPCIRNVTSPIRQHLSNRERDSGCSSRSTSPRPHKVCTSSLLYSDLHSKAYSSSDMIYVYENTKEGTRSLRTGERVTLIVDNTRFVVDPSIFTAQPNTMLGRMFGSGREHNFTRPNEKGEFEVAEGISSTVFRAVLDYYKSGIIRCPDGISIPELREACDYLCIAFDCSTIKCRDLSALMHELSNDGARQQFEFYLEEMVMPLMVASAQSGERECHVVVLTDDDVVDWDEEYPPQMGEEYAQIIYSTKLYRFFKYIENRDVAKSVLKERGLKKIRLGIEGYPTYKEKIKKRPGGRPEVIYNYVQRPFIRMSWEKEEGKSRHVDFQCVKSKSITNLAAAAADIPQDQLVVMHPGPQVDELDILPNHHPQPSHQYDPDSDASSPAI</sequence>
<feature type="region of interest" description="Disordered" evidence="3">
    <location>
        <begin position="54"/>
        <end position="124"/>
    </location>
</feature>
<dbReference type="Pfam" id="PF16017">
    <property type="entry name" value="BTB_3"/>
    <property type="match status" value="1"/>
</dbReference>
<dbReference type="OrthoDB" id="10034757at2759"/>
<evidence type="ECO:0000256" key="2">
    <source>
        <dbReference type="ARBA" id="ARBA00022490"/>
    </source>
</evidence>
<dbReference type="InterPro" id="IPR000210">
    <property type="entry name" value="BTB/POZ_dom"/>
</dbReference>
<feature type="region of interest" description="Disordered" evidence="3">
    <location>
        <begin position="445"/>
        <end position="473"/>
    </location>
</feature>
<dbReference type="AlphaFoldDB" id="A0A9W7X1I9"/>
<evidence type="ECO:0000256" key="3">
    <source>
        <dbReference type="SAM" id="MobiDB-lite"/>
    </source>
</evidence>